<dbReference type="RefSeq" id="WP_092282863.1">
    <property type="nucleotide sequence ID" value="NZ_FOXR01000055.1"/>
</dbReference>
<dbReference type="Pfam" id="PF13416">
    <property type="entry name" value="SBP_bac_8"/>
    <property type="match status" value="1"/>
</dbReference>
<dbReference type="InterPro" id="IPR006059">
    <property type="entry name" value="SBP"/>
</dbReference>
<keyword evidence="5" id="KW-0449">Lipoprotein</keyword>
<reference evidence="7 8" key="1">
    <citation type="submission" date="2016-10" db="EMBL/GenBank/DDBJ databases">
        <authorList>
            <person name="de Groot N.N."/>
        </authorList>
    </citation>
    <scope>NUCLEOTIDE SEQUENCE [LARGE SCALE GENOMIC DNA]</scope>
    <source>
        <strain evidence="7 8">DSM 20678</strain>
    </source>
</reference>
<evidence type="ECO:0000256" key="4">
    <source>
        <dbReference type="ARBA" id="ARBA00023139"/>
    </source>
</evidence>
<evidence type="ECO:0000256" key="2">
    <source>
        <dbReference type="ARBA" id="ARBA00022729"/>
    </source>
</evidence>
<proteinExistence type="predicted"/>
<evidence type="ECO:0000256" key="5">
    <source>
        <dbReference type="ARBA" id="ARBA00023288"/>
    </source>
</evidence>
<evidence type="ECO:0000313" key="7">
    <source>
        <dbReference type="EMBL" id="SFQ45932.1"/>
    </source>
</evidence>
<keyword evidence="8" id="KW-1185">Reference proteome</keyword>
<dbReference type="PROSITE" id="PS51257">
    <property type="entry name" value="PROKAR_LIPOPROTEIN"/>
    <property type="match status" value="1"/>
</dbReference>
<keyword evidence="1" id="KW-1003">Cell membrane</keyword>
<gene>
    <name evidence="7" type="ORF">SAMN05444406_1553</name>
</gene>
<keyword evidence="4" id="KW-0564">Palmitate</keyword>
<organism evidence="7 8">
    <name type="scientific">Caldicoprobacter faecalis</name>
    <dbReference type="NCBI Taxonomy" id="937334"/>
    <lineage>
        <taxon>Bacteria</taxon>
        <taxon>Bacillati</taxon>
        <taxon>Bacillota</taxon>
        <taxon>Clostridia</taxon>
        <taxon>Caldicoprobacterales</taxon>
        <taxon>Caldicoprobacteraceae</taxon>
        <taxon>Caldicoprobacter</taxon>
    </lineage>
</organism>
<protein>
    <submittedName>
        <fullName evidence="7">Carbohydrate ABC transporter substrate-binding protein, CUT1 family</fullName>
    </submittedName>
</protein>
<sequence length="565" mass="64865">MGKGYLRLVAYLLAILLSALLFVGCTSDKKENDSEEQVSSENGNNVEQEQASGDSEKSENSEETVEPGWKKDTSPVTFDWYVHFSWYNYNWGETLISKYVQEKTGVSINFIVPAGNENEKLNTMIASNTLPDFVTLGWWEDGVRKMIDGGLVYSLNELADKYDPYFYEVASPQVLKWYEQDDGKTYGYPNFAVAPEDYDKYEKIPSNQTFVVRKDMYEALGKPDMRTPEGFLAALKAAKEKFPEVNGQPLIPIGLHEFTDTGNYSLESYLANFLAIPREKDGKLYDFREDPEYIRWLKTFRKANEMGLLSPDIFIDKRAQMEEKIAQGRYFAMLYQRTDFVAAQQALYERDPNSIYIAVDGPANSNLDPPKLAGPGISGWTLTMITKNCKHPDRAIRFVSYWLSEEGQRDMYLGRQGETWDIIDGKEQYLPEYAEMARNNREQFDKVVGQDPLWMLGNSLIQMRWAPEPGPAVRQLEEWTYGKAVSYAIYDNLIPPSDSEEGIIASRIADLWGQTLPKLLLAKSDEEFDQIYQDFLKKRAEAGYEKLLAWQMQKLEENKKKLGIK</sequence>
<evidence type="ECO:0000313" key="8">
    <source>
        <dbReference type="Proteomes" id="UP000198577"/>
    </source>
</evidence>
<evidence type="ECO:0000256" key="3">
    <source>
        <dbReference type="ARBA" id="ARBA00023136"/>
    </source>
</evidence>
<dbReference type="AlphaFoldDB" id="A0A1I5YP58"/>
<dbReference type="STRING" id="937334.SAMN05444406_1553"/>
<dbReference type="Gene3D" id="3.40.190.10">
    <property type="entry name" value="Periplasmic binding protein-like II"/>
    <property type="match status" value="2"/>
</dbReference>
<name>A0A1I5YP58_9FIRM</name>
<evidence type="ECO:0000256" key="1">
    <source>
        <dbReference type="ARBA" id="ARBA00022475"/>
    </source>
</evidence>
<dbReference type="PANTHER" id="PTHR43649:SF33">
    <property type="entry name" value="POLYGALACTURONAN_RHAMNOGALACTURONAN-BINDING PROTEIN YTCQ"/>
    <property type="match status" value="1"/>
</dbReference>
<dbReference type="SUPFAM" id="SSF53850">
    <property type="entry name" value="Periplasmic binding protein-like II"/>
    <property type="match status" value="1"/>
</dbReference>
<dbReference type="InterPro" id="IPR050490">
    <property type="entry name" value="Bact_solute-bd_prot1"/>
</dbReference>
<dbReference type="PANTHER" id="PTHR43649">
    <property type="entry name" value="ARABINOSE-BINDING PROTEIN-RELATED"/>
    <property type="match status" value="1"/>
</dbReference>
<evidence type="ECO:0000256" key="6">
    <source>
        <dbReference type="SAM" id="MobiDB-lite"/>
    </source>
</evidence>
<feature type="compositionally biased region" description="Polar residues" evidence="6">
    <location>
        <begin position="39"/>
        <end position="53"/>
    </location>
</feature>
<keyword evidence="3" id="KW-0472">Membrane</keyword>
<keyword evidence="2" id="KW-0732">Signal</keyword>
<accession>A0A1I5YP58</accession>
<dbReference type="EMBL" id="FOXR01000055">
    <property type="protein sequence ID" value="SFQ45932.1"/>
    <property type="molecule type" value="Genomic_DNA"/>
</dbReference>
<dbReference type="Proteomes" id="UP000198577">
    <property type="component" value="Unassembled WGS sequence"/>
</dbReference>
<feature type="region of interest" description="Disordered" evidence="6">
    <location>
        <begin position="32"/>
        <end position="70"/>
    </location>
</feature>
<dbReference type="OrthoDB" id="9787283at2"/>